<dbReference type="PIRSF" id="PIRSF016789">
    <property type="entry name" value="DUF454"/>
    <property type="match status" value="1"/>
</dbReference>
<dbReference type="PANTHER" id="PTHR35813">
    <property type="entry name" value="INNER MEMBRANE PROTEIN YBAN"/>
    <property type="match status" value="1"/>
</dbReference>
<dbReference type="Pfam" id="PF04304">
    <property type="entry name" value="DUF454"/>
    <property type="match status" value="1"/>
</dbReference>
<keyword evidence="1" id="KW-0472">Membrane</keyword>
<protein>
    <submittedName>
        <fullName evidence="2">YbaN family protein</fullName>
    </submittedName>
</protein>
<feature type="transmembrane region" description="Helical" evidence="1">
    <location>
        <begin position="12"/>
        <end position="45"/>
    </location>
</feature>
<organism evidence="2 3">
    <name type="scientific">Candidatus Pullilachnospira stercoravium</name>
    <dbReference type="NCBI Taxonomy" id="2840913"/>
    <lineage>
        <taxon>Bacteria</taxon>
        <taxon>Bacillati</taxon>
        <taxon>Bacillota</taxon>
        <taxon>Clostridia</taxon>
        <taxon>Lachnospirales</taxon>
        <taxon>Lachnospiraceae</taxon>
        <taxon>Lachnospiraceae incertae sedis</taxon>
        <taxon>Candidatus Pullilachnospira</taxon>
    </lineage>
</organism>
<dbReference type="AlphaFoldDB" id="A0A9D1NRJ2"/>
<name>A0A9D1NRJ2_9FIRM</name>
<evidence type="ECO:0000313" key="2">
    <source>
        <dbReference type="EMBL" id="HIV11520.1"/>
    </source>
</evidence>
<keyword evidence="1" id="KW-0812">Transmembrane</keyword>
<accession>A0A9D1NRJ2</accession>
<evidence type="ECO:0000256" key="1">
    <source>
        <dbReference type="SAM" id="Phobius"/>
    </source>
</evidence>
<dbReference type="EMBL" id="DVON01000001">
    <property type="protein sequence ID" value="HIV11520.1"/>
    <property type="molecule type" value="Genomic_DNA"/>
</dbReference>
<feature type="transmembrane region" description="Helical" evidence="1">
    <location>
        <begin position="102"/>
        <end position="120"/>
    </location>
</feature>
<reference evidence="2" key="2">
    <citation type="journal article" date="2021" name="PeerJ">
        <title>Extensive microbial diversity within the chicken gut microbiome revealed by metagenomics and culture.</title>
        <authorList>
            <person name="Gilroy R."/>
            <person name="Ravi A."/>
            <person name="Getino M."/>
            <person name="Pursley I."/>
            <person name="Horton D.L."/>
            <person name="Alikhan N.F."/>
            <person name="Baker D."/>
            <person name="Gharbi K."/>
            <person name="Hall N."/>
            <person name="Watson M."/>
            <person name="Adriaenssens E.M."/>
            <person name="Foster-Nyarko E."/>
            <person name="Jarju S."/>
            <person name="Secka A."/>
            <person name="Antonio M."/>
            <person name="Oren A."/>
            <person name="Chaudhuri R.R."/>
            <person name="La Ragione R."/>
            <person name="Hildebrand F."/>
            <person name="Pallen M.J."/>
        </authorList>
    </citation>
    <scope>NUCLEOTIDE SEQUENCE</scope>
    <source>
        <strain evidence="2">ChiBcec2-4451</strain>
    </source>
</reference>
<dbReference type="GO" id="GO:0005886">
    <property type="term" value="C:plasma membrane"/>
    <property type="evidence" value="ECO:0007669"/>
    <property type="project" value="TreeGrafter"/>
</dbReference>
<gene>
    <name evidence="2" type="ORF">IAA63_00075</name>
</gene>
<keyword evidence="1" id="KW-1133">Transmembrane helix</keyword>
<feature type="transmembrane region" description="Helical" evidence="1">
    <location>
        <begin position="80"/>
        <end position="96"/>
    </location>
</feature>
<proteinExistence type="predicted"/>
<sequence length="133" mass="14883">MNKKNPLRIFWILAGFLCLGLGTVGVILPVLPTVPFYMATVFCFAKSSRKLHDWFVGTQLYKKHLDSFVTQRAMTMGTKLRIVGTVTVVMAVGFLMMSRVPAGRICLAIVWVCHLLYFFLRVKTVRPGQTAGA</sequence>
<reference evidence="2" key="1">
    <citation type="submission" date="2020-10" db="EMBL/GenBank/DDBJ databases">
        <authorList>
            <person name="Gilroy R."/>
        </authorList>
    </citation>
    <scope>NUCLEOTIDE SEQUENCE</scope>
    <source>
        <strain evidence="2">ChiBcec2-4451</strain>
    </source>
</reference>
<dbReference type="InterPro" id="IPR007401">
    <property type="entry name" value="DUF454"/>
</dbReference>
<dbReference type="Proteomes" id="UP000886723">
    <property type="component" value="Unassembled WGS sequence"/>
</dbReference>
<evidence type="ECO:0000313" key="3">
    <source>
        <dbReference type="Proteomes" id="UP000886723"/>
    </source>
</evidence>
<dbReference type="PANTHER" id="PTHR35813:SF1">
    <property type="entry name" value="INNER MEMBRANE PROTEIN YBAN"/>
    <property type="match status" value="1"/>
</dbReference>
<comment type="caution">
    <text evidence="2">The sequence shown here is derived from an EMBL/GenBank/DDBJ whole genome shotgun (WGS) entry which is preliminary data.</text>
</comment>